<keyword evidence="3" id="KW-0812">Transmembrane</keyword>
<feature type="transmembrane region" description="Helical" evidence="3">
    <location>
        <begin position="290"/>
        <end position="311"/>
    </location>
</feature>
<dbReference type="EMBL" id="JAPZBT010000001">
    <property type="protein sequence ID" value="KAJ5383094.1"/>
    <property type="molecule type" value="Genomic_DNA"/>
</dbReference>
<accession>A0A9W9VJG6</accession>
<evidence type="ECO:0000256" key="3">
    <source>
        <dbReference type="SAM" id="Phobius"/>
    </source>
</evidence>
<dbReference type="Pfam" id="PF13424">
    <property type="entry name" value="TPR_12"/>
    <property type="match status" value="1"/>
</dbReference>
<dbReference type="GeneID" id="81457918"/>
<keyword evidence="1" id="KW-0175">Coiled coil</keyword>
<dbReference type="AlphaFoldDB" id="A0A9W9VJG6"/>
<name>A0A9W9VJG6_9EURO</name>
<comment type="caution">
    <text evidence="4">The sequence shown here is derived from an EMBL/GenBank/DDBJ whole genome shotgun (WGS) entry which is preliminary data.</text>
</comment>
<dbReference type="RefSeq" id="XP_056582870.1">
    <property type="nucleotide sequence ID" value="XM_056718735.1"/>
</dbReference>
<organism evidence="4 5">
    <name type="scientific">Penicillium concentricum</name>
    <dbReference type="NCBI Taxonomy" id="293559"/>
    <lineage>
        <taxon>Eukaryota</taxon>
        <taxon>Fungi</taxon>
        <taxon>Dikarya</taxon>
        <taxon>Ascomycota</taxon>
        <taxon>Pezizomycotina</taxon>
        <taxon>Eurotiomycetes</taxon>
        <taxon>Eurotiomycetidae</taxon>
        <taxon>Eurotiales</taxon>
        <taxon>Aspergillaceae</taxon>
        <taxon>Penicillium</taxon>
    </lineage>
</organism>
<dbReference type="OrthoDB" id="10252171at2759"/>
<dbReference type="InterPro" id="IPR011990">
    <property type="entry name" value="TPR-like_helical_dom_sf"/>
</dbReference>
<evidence type="ECO:0000313" key="5">
    <source>
        <dbReference type="Proteomes" id="UP001147752"/>
    </source>
</evidence>
<dbReference type="InterPro" id="IPR053137">
    <property type="entry name" value="NLR-like"/>
</dbReference>
<dbReference type="Gene3D" id="1.25.40.10">
    <property type="entry name" value="Tetratricopeptide repeat domain"/>
    <property type="match status" value="2"/>
</dbReference>
<dbReference type="SUPFAM" id="SSF48452">
    <property type="entry name" value="TPR-like"/>
    <property type="match status" value="1"/>
</dbReference>
<reference evidence="4" key="1">
    <citation type="submission" date="2022-12" db="EMBL/GenBank/DDBJ databases">
        <authorList>
            <person name="Petersen C."/>
        </authorList>
    </citation>
    <scope>NUCLEOTIDE SEQUENCE</scope>
    <source>
        <strain evidence="4">IBT 3081</strain>
    </source>
</reference>
<dbReference type="Proteomes" id="UP001147752">
    <property type="component" value="Unassembled WGS sequence"/>
</dbReference>
<feature type="coiled-coil region" evidence="1">
    <location>
        <begin position="185"/>
        <end position="215"/>
    </location>
</feature>
<dbReference type="PANTHER" id="PTHR46082">
    <property type="entry name" value="ATP/GTP-BINDING PROTEIN-RELATED"/>
    <property type="match status" value="1"/>
</dbReference>
<protein>
    <submittedName>
        <fullName evidence="4">Uncharacterized protein</fullName>
    </submittedName>
</protein>
<feature type="region of interest" description="Disordered" evidence="2">
    <location>
        <begin position="104"/>
        <end position="124"/>
    </location>
</feature>
<sequence>MSLFKGRQARAEKLYSQKKYEEAEKLFDEVVHDRERTLGKDHKRTLTNKSWLAHTLYQLGKYQEAQRIFQEVANARESTLGSGHEDTLASNQWLSNTKWQLRNEPQKADKPFDKTAHGQEKKSGRIRGRDAFLGKDDELTLGLKLELGQLLLDQNRHQEAGSIFQEVKDVRERAMAKDHEDKAARKQLELRIKLSEELQTKLSEQQEAEENLRQRIRGRDAFLGKDDKITLGLKLELGQLLLDQNRHQEAGSIFQEVEDVRAVSSGLIGSGAFGAWYYSQIAGSADSDAFIVFGAVSSGLIGSGAFGAWYYRQIAGSADSDAFIAFGAWYYRQIAGSAVSCAFIAFGAVSSGLIGSGAFGAWYYSQIAGSAVCSGLTVSDA</sequence>
<evidence type="ECO:0000313" key="4">
    <source>
        <dbReference type="EMBL" id="KAJ5383094.1"/>
    </source>
</evidence>
<gene>
    <name evidence="4" type="ORF">N7517_001005</name>
</gene>
<keyword evidence="3" id="KW-1133">Transmembrane helix</keyword>
<evidence type="ECO:0000256" key="1">
    <source>
        <dbReference type="SAM" id="Coils"/>
    </source>
</evidence>
<reference evidence="4" key="2">
    <citation type="journal article" date="2023" name="IMA Fungus">
        <title>Comparative genomic study of the Penicillium genus elucidates a diverse pangenome and 15 lateral gene transfer events.</title>
        <authorList>
            <person name="Petersen C."/>
            <person name="Sorensen T."/>
            <person name="Nielsen M.R."/>
            <person name="Sondergaard T.E."/>
            <person name="Sorensen J.L."/>
            <person name="Fitzpatrick D.A."/>
            <person name="Frisvad J.C."/>
            <person name="Nielsen K.L."/>
        </authorList>
    </citation>
    <scope>NUCLEOTIDE SEQUENCE</scope>
    <source>
        <strain evidence="4">IBT 3081</strain>
    </source>
</reference>
<proteinExistence type="predicted"/>
<keyword evidence="3" id="KW-0472">Membrane</keyword>
<keyword evidence="5" id="KW-1185">Reference proteome</keyword>
<evidence type="ECO:0000256" key="2">
    <source>
        <dbReference type="SAM" id="MobiDB-lite"/>
    </source>
</evidence>
<feature type="transmembrane region" description="Helical" evidence="3">
    <location>
        <begin position="341"/>
        <end position="364"/>
    </location>
</feature>
<dbReference type="PANTHER" id="PTHR46082:SF6">
    <property type="entry name" value="AAA+ ATPASE DOMAIN-CONTAINING PROTEIN-RELATED"/>
    <property type="match status" value="1"/>
</dbReference>
<dbReference type="Pfam" id="PF13374">
    <property type="entry name" value="TPR_10"/>
    <property type="match status" value="2"/>
</dbReference>